<dbReference type="InterPro" id="IPR011034">
    <property type="entry name" value="Formyl_transferase-like_C_sf"/>
</dbReference>
<gene>
    <name evidence="6" type="ORF">CUN49_06685</name>
</gene>
<proteinExistence type="inferred from homology"/>
<comment type="similarity">
    <text evidence="1 5">Belongs to the DNA glycosylase MPG family.</text>
</comment>
<dbReference type="InterPro" id="IPR003180">
    <property type="entry name" value="MPG"/>
</dbReference>
<dbReference type="EMBL" id="PGTM01000072">
    <property type="protein sequence ID" value="PJF36190.1"/>
    <property type="molecule type" value="Genomic_DNA"/>
</dbReference>
<sequence length="205" mass="22560">MNAWTPLPRHFYAQHATVVARALLGAILVRCLPDGALIRARIVETEAYSGKDDLASHGRAKRTPRNLPMYGEPGHAYVYLAYGIHWLLNVVAEPVDSPAAVLIRAVEPLEGIEHIAARRNGRAQREWTSGPSRLTIALAINGAHNKLDMTTTAHGLWIAAGEAVPDSAVRTGARIGLGKRVTEPWLSMPWRWWIADNPYVSRAQP</sequence>
<keyword evidence="3 5" id="KW-0378">Hydrolase</keyword>
<comment type="caution">
    <text evidence="6">The sequence shown here is derived from an EMBL/GenBank/DDBJ whole genome shotgun (WGS) entry which is preliminary data.</text>
</comment>
<dbReference type="PANTHER" id="PTHR10429:SF0">
    <property type="entry name" value="DNA-3-METHYLADENINE GLYCOSYLASE"/>
    <property type="match status" value="1"/>
</dbReference>
<protein>
    <recommendedName>
        <fullName evidence="5">Putative 3-methyladenine DNA glycosylase</fullName>
        <ecNumber evidence="5">3.2.2.-</ecNumber>
    </recommendedName>
</protein>
<evidence type="ECO:0000256" key="4">
    <source>
        <dbReference type="ARBA" id="ARBA00023204"/>
    </source>
</evidence>
<organism evidence="6 7">
    <name type="scientific">Candidatus Thermofonsia Clade 1 bacterium</name>
    <dbReference type="NCBI Taxonomy" id="2364210"/>
    <lineage>
        <taxon>Bacteria</taxon>
        <taxon>Bacillati</taxon>
        <taxon>Chloroflexota</taxon>
        <taxon>Candidatus Thermofontia</taxon>
        <taxon>Candidatus Thermofonsia Clade 1</taxon>
    </lineage>
</organism>
<keyword evidence="2 5" id="KW-0227">DNA damage</keyword>
<dbReference type="FunFam" id="3.10.300.10:FF:000001">
    <property type="entry name" value="Putative 3-methyladenine DNA glycosylase"/>
    <property type="match status" value="1"/>
</dbReference>
<evidence type="ECO:0000256" key="3">
    <source>
        <dbReference type="ARBA" id="ARBA00022801"/>
    </source>
</evidence>
<dbReference type="NCBIfam" id="NF002003">
    <property type="entry name" value="PRK00802.1-3"/>
    <property type="match status" value="1"/>
</dbReference>
<dbReference type="EC" id="3.2.2.-" evidence="5"/>
<keyword evidence="4 5" id="KW-0234">DNA repair</keyword>
<reference evidence="6 7" key="1">
    <citation type="submission" date="2017-11" db="EMBL/GenBank/DDBJ databases">
        <title>Evolution of Phototrophy in the Chloroflexi Phylum Driven by Horizontal Gene Transfer.</title>
        <authorList>
            <person name="Ward L.M."/>
            <person name="Hemp J."/>
            <person name="Shih P.M."/>
            <person name="Mcglynn S.E."/>
            <person name="Fischer W."/>
        </authorList>
    </citation>
    <scope>NUCLEOTIDE SEQUENCE [LARGE SCALE GENOMIC DNA]</scope>
    <source>
        <strain evidence="6">JP3_13</strain>
    </source>
</reference>
<dbReference type="Gene3D" id="3.10.300.10">
    <property type="entry name" value="Methylpurine-DNA glycosylase (MPG)"/>
    <property type="match status" value="1"/>
</dbReference>
<accession>A0A2M8PF60</accession>
<evidence type="ECO:0000256" key="2">
    <source>
        <dbReference type="ARBA" id="ARBA00022763"/>
    </source>
</evidence>
<dbReference type="InterPro" id="IPR036995">
    <property type="entry name" value="MPG_sf"/>
</dbReference>
<name>A0A2M8PF60_9CHLR</name>
<evidence type="ECO:0000256" key="5">
    <source>
        <dbReference type="HAMAP-Rule" id="MF_00527"/>
    </source>
</evidence>
<dbReference type="Proteomes" id="UP000229681">
    <property type="component" value="Unassembled WGS sequence"/>
</dbReference>
<evidence type="ECO:0000313" key="7">
    <source>
        <dbReference type="Proteomes" id="UP000229681"/>
    </source>
</evidence>
<evidence type="ECO:0000313" key="6">
    <source>
        <dbReference type="EMBL" id="PJF36190.1"/>
    </source>
</evidence>
<dbReference type="AlphaFoldDB" id="A0A2M8PF60"/>
<dbReference type="HAMAP" id="MF_00527">
    <property type="entry name" value="3MGH"/>
    <property type="match status" value="1"/>
</dbReference>
<dbReference type="SUPFAM" id="SSF50486">
    <property type="entry name" value="FMT C-terminal domain-like"/>
    <property type="match status" value="1"/>
</dbReference>
<dbReference type="CDD" id="cd00540">
    <property type="entry name" value="AAG"/>
    <property type="match status" value="1"/>
</dbReference>
<dbReference type="GO" id="GO:0003677">
    <property type="term" value="F:DNA binding"/>
    <property type="evidence" value="ECO:0007669"/>
    <property type="project" value="InterPro"/>
</dbReference>
<dbReference type="GO" id="GO:0003905">
    <property type="term" value="F:alkylbase DNA N-glycosylase activity"/>
    <property type="evidence" value="ECO:0007669"/>
    <property type="project" value="InterPro"/>
</dbReference>
<dbReference type="PANTHER" id="PTHR10429">
    <property type="entry name" value="DNA-3-METHYLADENINE GLYCOSYLASE"/>
    <property type="match status" value="1"/>
</dbReference>
<evidence type="ECO:0000256" key="1">
    <source>
        <dbReference type="ARBA" id="ARBA00009232"/>
    </source>
</evidence>
<dbReference type="NCBIfam" id="TIGR00567">
    <property type="entry name" value="3mg"/>
    <property type="match status" value="1"/>
</dbReference>
<dbReference type="GO" id="GO:0006284">
    <property type="term" value="P:base-excision repair"/>
    <property type="evidence" value="ECO:0007669"/>
    <property type="project" value="InterPro"/>
</dbReference>
<dbReference type="Pfam" id="PF02245">
    <property type="entry name" value="Pur_DNA_glyco"/>
    <property type="match status" value="1"/>
</dbReference>